<proteinExistence type="predicted"/>
<dbReference type="GO" id="GO:0016787">
    <property type="term" value="F:hydrolase activity"/>
    <property type="evidence" value="ECO:0007669"/>
    <property type="project" value="UniProtKB-KW"/>
</dbReference>
<evidence type="ECO:0000259" key="1">
    <source>
        <dbReference type="Pfam" id="PF12697"/>
    </source>
</evidence>
<dbReference type="PANTHER" id="PTHR43194">
    <property type="entry name" value="HYDROLASE ALPHA/BETA FOLD FAMILY"/>
    <property type="match status" value="1"/>
</dbReference>
<dbReference type="InterPro" id="IPR029058">
    <property type="entry name" value="AB_hydrolase_fold"/>
</dbReference>
<organism evidence="2 3">
    <name type="scientific">Candidatus Paraluminiphilus aquimaris</name>
    <dbReference type="NCBI Taxonomy" id="2518994"/>
    <lineage>
        <taxon>Bacteria</taxon>
        <taxon>Pseudomonadati</taxon>
        <taxon>Pseudomonadota</taxon>
        <taxon>Gammaproteobacteria</taxon>
        <taxon>Cellvibrionales</taxon>
        <taxon>Halieaceae</taxon>
        <taxon>Candidatus Paraluminiphilus</taxon>
    </lineage>
</organism>
<gene>
    <name evidence="2" type="ORF">E0F26_10250</name>
</gene>
<dbReference type="PANTHER" id="PTHR43194:SF2">
    <property type="entry name" value="PEROXISOMAL MEMBRANE PROTEIN LPX1"/>
    <property type="match status" value="1"/>
</dbReference>
<keyword evidence="3" id="KW-1185">Reference proteome</keyword>
<dbReference type="SUPFAM" id="SSF53474">
    <property type="entry name" value="alpha/beta-Hydrolases"/>
    <property type="match status" value="1"/>
</dbReference>
<dbReference type="EMBL" id="CP036501">
    <property type="protein sequence ID" value="UZP75093.1"/>
    <property type="molecule type" value="Genomic_DNA"/>
</dbReference>
<dbReference type="InterPro" id="IPR000073">
    <property type="entry name" value="AB_hydrolase_1"/>
</dbReference>
<evidence type="ECO:0000313" key="3">
    <source>
        <dbReference type="Proteomes" id="UP001317963"/>
    </source>
</evidence>
<keyword evidence="2" id="KW-0378">Hydrolase</keyword>
<dbReference type="Gene3D" id="3.40.50.1820">
    <property type="entry name" value="alpha/beta hydrolase"/>
    <property type="match status" value="1"/>
</dbReference>
<sequence>MHANGFPPGTYASLLDALKPLGRISTVEHRPLWQEKAPTFLSWEVYAEDAIATLRREVSGPVWLVGHSMGGAISLLIARKAPELVKGVVALDPVTINSPFLTWSRLAFRLWPNKPRMIQGALGRPHHFESHDAAFEFYRGKRAFSGIADKELKDYVIAAHAPTEQGVTLRFSGEWEACVYRSPPSLWSTLSKLTMPIHILGGNSSYVVTPTVAARLRGYDNLCVEMMDAGHLLPMEKPIETAAFVSRVIKMSRQG</sequence>
<reference evidence="2 3" key="1">
    <citation type="submission" date="2019-02" db="EMBL/GenBank/DDBJ databases">
        <title>Halieaceae_genomes.</title>
        <authorList>
            <person name="Li S.-H."/>
        </authorList>
    </citation>
    <scope>NUCLEOTIDE SEQUENCE [LARGE SCALE GENOMIC DNA]</scope>
    <source>
        <strain evidence="2 3">JH123</strain>
    </source>
</reference>
<protein>
    <submittedName>
        <fullName evidence="2">Alpha/beta hydrolase</fullName>
    </submittedName>
</protein>
<dbReference type="Proteomes" id="UP001317963">
    <property type="component" value="Chromosome"/>
</dbReference>
<name>A0ABY6QA45_9GAMM</name>
<dbReference type="Pfam" id="PF12697">
    <property type="entry name" value="Abhydrolase_6"/>
    <property type="match status" value="1"/>
</dbReference>
<feature type="domain" description="AB hydrolase-1" evidence="1">
    <location>
        <begin position="41"/>
        <end position="243"/>
    </location>
</feature>
<accession>A0ABY6QA45</accession>
<dbReference type="InterPro" id="IPR050228">
    <property type="entry name" value="Carboxylesterase_BioH"/>
</dbReference>
<evidence type="ECO:0000313" key="2">
    <source>
        <dbReference type="EMBL" id="UZP75093.1"/>
    </source>
</evidence>